<keyword evidence="4" id="KW-1185">Reference proteome</keyword>
<dbReference type="GO" id="GO:0005886">
    <property type="term" value="C:plasma membrane"/>
    <property type="evidence" value="ECO:0007669"/>
    <property type="project" value="TreeGrafter"/>
</dbReference>
<organism evidence="3 4">
    <name type="scientific">Pseudonocardia autotrophica</name>
    <name type="common">Amycolata autotrophica</name>
    <name type="synonym">Nocardia autotrophica</name>
    <dbReference type="NCBI Taxonomy" id="2074"/>
    <lineage>
        <taxon>Bacteria</taxon>
        <taxon>Bacillati</taxon>
        <taxon>Actinomycetota</taxon>
        <taxon>Actinomycetes</taxon>
        <taxon>Pseudonocardiales</taxon>
        <taxon>Pseudonocardiaceae</taxon>
        <taxon>Pseudonocardia</taxon>
    </lineage>
</organism>
<dbReference type="PANTHER" id="PTHR38442">
    <property type="entry name" value="INNER MEMBRANE PROTEIN-RELATED"/>
    <property type="match status" value="1"/>
</dbReference>
<dbReference type="PANTHER" id="PTHR38442:SF1">
    <property type="entry name" value="INNER MEMBRANE PROTEIN"/>
    <property type="match status" value="1"/>
</dbReference>
<evidence type="ECO:0000313" key="3">
    <source>
        <dbReference type="EMBL" id="OSY38088.1"/>
    </source>
</evidence>
<feature type="region of interest" description="Disordered" evidence="1">
    <location>
        <begin position="1"/>
        <end position="41"/>
    </location>
</feature>
<evidence type="ECO:0000256" key="1">
    <source>
        <dbReference type="SAM" id="MobiDB-lite"/>
    </source>
</evidence>
<keyword evidence="2" id="KW-1133">Transmembrane helix</keyword>
<evidence type="ECO:0000313" key="4">
    <source>
        <dbReference type="Proteomes" id="UP000194360"/>
    </source>
</evidence>
<protein>
    <recommendedName>
        <fullName evidence="5">DUF445 domain-containing protein</fullName>
    </recommendedName>
</protein>
<dbReference type="InterPro" id="IPR007383">
    <property type="entry name" value="DUF445"/>
</dbReference>
<dbReference type="OrthoDB" id="9769590at2"/>
<dbReference type="AlphaFoldDB" id="A0A1Y2MU27"/>
<sequence length="448" mass="49824">MQTSSAPERPAPAPNPQRDRNVGSVPSAPLGGFGPGDEQKRRDLRRMKAVATGFLVGATIVFFIAKYLESVQGLPWAAYVRASAEAGMVGALADWFAVTALFRHPLRIPIPHTAIIPRKKDMIGDSLGDFVGENFLSEAVVRDKLERIGVSEQVGLWIGEQRNADRVTTELVTAARALVTVLRDEDVQNVIETVAVRKLMEIPVGPPLGKALEGVLADGAHRRLVDLVCDRAYDWVADNQEMVLRVVHERAPSWTPRFVDDMVADKLFAEIRGYAWGVKTDPEHPLRHAVDRYLAEFARDLQNDPATMDRAEQVKRQVVEHPEVQHFIGRAWTVVKGMVLDAADDPSNELRLRVRDGLMAFGRRLGRDPELSGKLDGWMADAACYVVRHYRSQITTLITETVAKWDAEETSRKIELQVGRDLQWIRINGTVVGALAGLVIHTVGELMF</sequence>
<accession>A0A1Y2MU27</accession>
<proteinExistence type="predicted"/>
<keyword evidence="2" id="KW-0812">Transmembrane</keyword>
<reference evidence="3 4" key="1">
    <citation type="submission" date="2016-09" db="EMBL/GenBank/DDBJ databases">
        <title>Pseudonocardia autotrophica DSM535, a candidate organism with high potential of specific P450 cytochromes.</title>
        <authorList>
            <person name="Grumaz C."/>
            <person name="Vainshtein Y."/>
            <person name="Kirstahler P."/>
            <person name="Sohn K."/>
        </authorList>
    </citation>
    <scope>NUCLEOTIDE SEQUENCE [LARGE SCALE GENOMIC DNA]</scope>
    <source>
        <strain evidence="3 4">DSM 535</strain>
    </source>
</reference>
<keyword evidence="2" id="KW-0472">Membrane</keyword>
<evidence type="ECO:0008006" key="5">
    <source>
        <dbReference type="Google" id="ProtNLM"/>
    </source>
</evidence>
<evidence type="ECO:0000256" key="2">
    <source>
        <dbReference type="SAM" id="Phobius"/>
    </source>
</evidence>
<name>A0A1Y2MU27_PSEAH</name>
<dbReference type="EMBL" id="MIGB01000025">
    <property type="protein sequence ID" value="OSY38088.1"/>
    <property type="molecule type" value="Genomic_DNA"/>
</dbReference>
<dbReference type="Proteomes" id="UP000194360">
    <property type="component" value="Unassembled WGS sequence"/>
</dbReference>
<dbReference type="STRING" id="2074.BG845_04261"/>
<comment type="caution">
    <text evidence="3">The sequence shown here is derived from an EMBL/GenBank/DDBJ whole genome shotgun (WGS) entry which is preliminary data.</text>
</comment>
<gene>
    <name evidence="3" type="ORF">BG845_04261</name>
</gene>
<feature type="transmembrane region" description="Helical" evidence="2">
    <location>
        <begin position="49"/>
        <end position="68"/>
    </location>
</feature>
<dbReference type="Pfam" id="PF04286">
    <property type="entry name" value="DUF445"/>
    <property type="match status" value="1"/>
</dbReference>